<evidence type="ECO:0000256" key="1">
    <source>
        <dbReference type="SAM" id="MobiDB-lite"/>
    </source>
</evidence>
<feature type="region of interest" description="Disordered" evidence="1">
    <location>
        <begin position="1"/>
        <end position="21"/>
    </location>
</feature>
<organism evidence="2">
    <name type="scientific">Arion vulgaris</name>
    <dbReference type="NCBI Taxonomy" id="1028688"/>
    <lineage>
        <taxon>Eukaryota</taxon>
        <taxon>Metazoa</taxon>
        <taxon>Spiralia</taxon>
        <taxon>Lophotrochozoa</taxon>
        <taxon>Mollusca</taxon>
        <taxon>Gastropoda</taxon>
        <taxon>Heterobranchia</taxon>
        <taxon>Euthyneura</taxon>
        <taxon>Panpulmonata</taxon>
        <taxon>Eupulmonata</taxon>
        <taxon>Stylommatophora</taxon>
        <taxon>Helicina</taxon>
        <taxon>Arionoidea</taxon>
        <taxon>Arionidae</taxon>
        <taxon>Arion</taxon>
    </lineage>
</organism>
<feature type="compositionally biased region" description="Acidic residues" evidence="1">
    <location>
        <begin position="1"/>
        <end position="12"/>
    </location>
</feature>
<evidence type="ECO:0000313" key="2">
    <source>
        <dbReference type="EMBL" id="CEK49457.1"/>
    </source>
</evidence>
<accession>A0A0B6XZJ2</accession>
<name>A0A0B6XZJ2_9EUPU</name>
<sequence length="86" mass="9778">VSSFTSDDEDHEEYNKSESGSTLELQIKGRIFWKDDSEAEIVMPESRSYMMGSITPPLTEQIINHYNFSTSPPTEQVVTHYNSSIS</sequence>
<gene>
    <name evidence="2" type="primary">ORF7812</name>
</gene>
<feature type="non-terminal residue" evidence="2">
    <location>
        <position position="86"/>
    </location>
</feature>
<dbReference type="AlphaFoldDB" id="A0A0B6XZJ2"/>
<reference evidence="2" key="1">
    <citation type="submission" date="2014-12" db="EMBL/GenBank/DDBJ databases">
        <title>Insight into the proteome of Arion vulgaris.</title>
        <authorList>
            <person name="Aradska J."/>
            <person name="Bulat T."/>
            <person name="Smidak R."/>
            <person name="Sarate P."/>
            <person name="Gangsoo J."/>
            <person name="Sialana F."/>
            <person name="Bilban M."/>
            <person name="Lubec G."/>
        </authorList>
    </citation>
    <scope>NUCLEOTIDE SEQUENCE</scope>
    <source>
        <tissue evidence="2">Skin</tissue>
    </source>
</reference>
<protein>
    <submittedName>
        <fullName evidence="2">Uncharacterized protein</fullName>
    </submittedName>
</protein>
<proteinExistence type="predicted"/>
<feature type="non-terminal residue" evidence="2">
    <location>
        <position position="1"/>
    </location>
</feature>
<dbReference type="EMBL" id="HACG01002592">
    <property type="protein sequence ID" value="CEK49457.1"/>
    <property type="molecule type" value="Transcribed_RNA"/>
</dbReference>